<dbReference type="Proteomes" id="UP000045285">
    <property type="component" value="Unassembled WGS sequence"/>
</dbReference>
<protein>
    <recommendedName>
        <fullName evidence="5">Transmembrane protein</fullName>
    </recommendedName>
</protein>
<proteinExistence type="predicted"/>
<gene>
    <name evidence="3" type="ORF">MPL3356_110313</name>
</gene>
<sequence length="476" mass="50972">MIASSLRTLALALDRFVAGNSFVHETPETIIVSELAAEAVLEVSQGFAEVGWRHVVFDGAGSETEHDDIADDFGPYRISAQKPKLGADEILLLTASGFGDWLAGSALAKTVIVVGLDTAIATEEVRFVPLESTNFDLSTAMTLRSPRTLVHEYGALRVVPQSIGRWLLSDPKTWSDANQRFRQWAEHAIRAILPSLANEIDQNTGAYVFRGPPRLSLPPVATDADTVRDLGKHGFGELQAAARWVYELDREAETKHTLFATELARTGGNHADTIKCINENVAFALEGAKIAYQMSLAKVSADNLRALADLRKAVTDETGKITDATRQVAAAVASALGIGIGLIAARVAANAPSLLIVAVMTIVCAYIFVVIYSGHRFAALQRQLRDVWRNQIYRFLSEEDYSKLVVRPGRDAERILNVVSLAGGIAVAVTFVVAITVALAPARDTVPARSQPGPASAQPTSAGSRPASVTTPGATP</sequence>
<accession>A0A090DAB2</accession>
<feature type="compositionally biased region" description="Polar residues" evidence="1">
    <location>
        <begin position="457"/>
        <end position="476"/>
    </location>
</feature>
<feature type="transmembrane region" description="Helical" evidence="2">
    <location>
        <begin position="415"/>
        <end position="440"/>
    </location>
</feature>
<evidence type="ECO:0000256" key="2">
    <source>
        <dbReference type="SAM" id="Phobius"/>
    </source>
</evidence>
<evidence type="ECO:0008006" key="5">
    <source>
        <dbReference type="Google" id="ProtNLM"/>
    </source>
</evidence>
<keyword evidence="2" id="KW-0472">Membrane</keyword>
<evidence type="ECO:0000256" key="1">
    <source>
        <dbReference type="SAM" id="MobiDB-lite"/>
    </source>
</evidence>
<keyword evidence="4" id="KW-1185">Reference proteome</keyword>
<keyword evidence="2" id="KW-1133">Transmembrane helix</keyword>
<dbReference type="EMBL" id="CCMZ01000003">
    <property type="protein sequence ID" value="CDX12062.1"/>
    <property type="molecule type" value="Genomic_DNA"/>
</dbReference>
<feature type="region of interest" description="Disordered" evidence="1">
    <location>
        <begin position="446"/>
        <end position="476"/>
    </location>
</feature>
<organism evidence="3 4">
    <name type="scientific">Mesorhizobium plurifarium</name>
    <dbReference type="NCBI Taxonomy" id="69974"/>
    <lineage>
        <taxon>Bacteria</taxon>
        <taxon>Pseudomonadati</taxon>
        <taxon>Pseudomonadota</taxon>
        <taxon>Alphaproteobacteria</taxon>
        <taxon>Hyphomicrobiales</taxon>
        <taxon>Phyllobacteriaceae</taxon>
        <taxon>Mesorhizobium</taxon>
    </lineage>
</organism>
<evidence type="ECO:0000313" key="4">
    <source>
        <dbReference type="Proteomes" id="UP000045285"/>
    </source>
</evidence>
<feature type="transmembrane region" description="Helical" evidence="2">
    <location>
        <begin position="354"/>
        <end position="375"/>
    </location>
</feature>
<feature type="transmembrane region" description="Helical" evidence="2">
    <location>
        <begin position="328"/>
        <end position="348"/>
    </location>
</feature>
<reference evidence="4" key="1">
    <citation type="submission" date="2014-08" db="EMBL/GenBank/DDBJ databases">
        <authorList>
            <person name="Moulin L."/>
        </authorList>
    </citation>
    <scope>NUCLEOTIDE SEQUENCE [LARGE SCALE GENOMIC DNA]</scope>
</reference>
<keyword evidence="2" id="KW-0812">Transmembrane</keyword>
<evidence type="ECO:0000313" key="3">
    <source>
        <dbReference type="EMBL" id="CDX12062.1"/>
    </source>
</evidence>
<dbReference type="AlphaFoldDB" id="A0A090DAB2"/>
<name>A0A090DAB2_MESPL</name>